<name>A0A0E3QK98_METBA</name>
<dbReference type="SMART" id="SM00089">
    <property type="entry name" value="PKD"/>
    <property type="match status" value="12"/>
</dbReference>
<feature type="domain" description="PKD" evidence="2">
    <location>
        <begin position="1156"/>
        <end position="1223"/>
    </location>
</feature>
<feature type="domain" description="PKD" evidence="2">
    <location>
        <begin position="1420"/>
        <end position="1503"/>
    </location>
</feature>
<feature type="domain" description="PKD" evidence="2">
    <location>
        <begin position="340"/>
        <end position="417"/>
    </location>
</feature>
<feature type="domain" description="PKD" evidence="2">
    <location>
        <begin position="899"/>
        <end position="982"/>
    </location>
</feature>
<dbReference type="InterPro" id="IPR011045">
    <property type="entry name" value="N2O_reductase_N"/>
</dbReference>
<dbReference type="InterPro" id="IPR000033">
    <property type="entry name" value="LDLR_classB_rpt"/>
</dbReference>
<dbReference type="SMART" id="SM00135">
    <property type="entry name" value="LY"/>
    <property type="match status" value="4"/>
</dbReference>
<protein>
    <submittedName>
        <fullName evidence="3">Cell surface protein</fullName>
    </submittedName>
</protein>
<dbReference type="PANTHER" id="PTHR47197:SF3">
    <property type="entry name" value="DIHYDRO-HEME D1 DEHYDROGENASE"/>
    <property type="match status" value="1"/>
</dbReference>
<dbReference type="Pfam" id="PF18911">
    <property type="entry name" value="PKD_4"/>
    <property type="match status" value="12"/>
</dbReference>
<dbReference type="FunFam" id="2.60.40.10:FF:000270">
    <property type="entry name" value="Cell surface protein"/>
    <property type="match status" value="12"/>
</dbReference>
<feature type="domain" description="PKD" evidence="2">
    <location>
        <begin position="1587"/>
        <end position="1667"/>
    </location>
</feature>
<sequence>MKGKNCNRELRRRTLNKVLGMAVLAFLMLVSIAGAAPFAYITNAESNSVSVIDTATNKVTAAIPVGSNPMGVVINPNGTRVYVGNVLSNDVSVIDTATNNVITTVSVGNSPQGVAVSPNGNKVYVTNRYSNNVSVIDTTANTVVSTVNTGKYPEGVAVSPDGKKIYVTNYADNTVSIIDTATKAIITTVSVGKGPKEIVVTPDGNRVYVVNYDGRSISIIDTATNSVTNTVKLGGTPFGVAVNPDGKKVYVTNNAEHFSTVSVIDTATNKIISTIPVGPDPVGISVTPDGKKVYVAINFYNTVSVIDTATNAVTATMLVGNSPYASGQFIGSIPIQPVYPLANFSSNITSDYVFLSVPVQFTDLSKNATKWVWDFGDGSGSTKQNPTHTYSTTGIYTVSLKVNNSNGTDSKLATVNVVPKGSPAPSYAFITNLNSNTVSVINTGNNTLTATVPVGTEPFGAAVNPDGTKVYVTNTKYGERGTVSVIDTATNKVTAIVDVGHKYSPCGIAVTPDGKKLYVADRDIKAVSIIDTSTNTVTATVPVGVNPLGVAITTDGKKVYITNRYSNTVSVIDTSTNNVISTVEVGSGPCGVTINPMGTELYVTNCESNTISIIEISSNTVTSTVPVGEWPMGIAVTPDGKKVYVVNEGSNNVSVIDTATKTVIATVKVRKSPYGIAITPDGKKVYVANSGNSDNLGNTASIIDTATDRVTATVNTGFRPIAFGQFIGPLPAQPVYPVANFSSNVTSGYAPLSVKFTDFSMNADGWSWDFGDKSTSTQQNPAHTYSRAGNYNVTLTVNNKNGTDSKIATVTVLAHPGFSASPTSGKSALGVSFTDQSTGSPASWKWTFGDGTYSTEKNPVHTYRKSGKYSVTLTLNETGNKTAVTKSSYITVSNGYEAPIAAFSASQVSGKAPLTVSFTDQSTGSPTSRKWTFGDGTYSTGKNPVHTYSKAGLYSVTLAVSNADGSNTLTKTGYVAVSNVLNPPVPSFSASLTSGKAPLAVDFSGKGTGSPTSWKWSFGDGNTSTEKNPVHTFNKSGLYSVTLRASNEKGSNALTKTGCIAVSSTLNIPVSKFTASPTSGKVPFTVSFTDQSTGSPTKWKWIFGDGTNSTEKNPVHTYNESGLYPVKLTVSNANGSNALTKTGYIAVVSNVLNNTTVSKFSASPTSGKTPLTVSFTDQSIGSPAAWKWTFGDGTNSTEKNPVHTYNKSGNYTVALTTTNEEGSDKVQKSNCINVTPVNGSVVSSPGYIVPVTAFSATPTVGSMPLKVSFTDQSTGFPTSWTWNFGDRNTSKEKNPVHTYNKSGRYAVTLTTSNANGSNTLTKSSYIYVSNVLSPPVTGYFASPASGNMPLKVIFTDQSTGSPMAWRWTFGDGNTSKEKNPVHKYNKSGRYTVTLTASNANGSNTLTKSGHVVVSSVLAAPVASFSASPTLGKAPLTVSFTDQSTGSPTKWKWAFGDGNTSTEKNPVHTYNKSGLYSVTLTASNANGSNTLTKTDYIAVSGVLTAPVAGFSASPLSGKVPFTVSFTDQSTGSPTSWRWIFGDRNTSTEMNPVHTYNKSGLYSVTLTASNANGSNALIKTGYIAVSNSLDAAFSASPTSGSVPLNVSFTDNSTGSPTSWRWAFGDGNTSTEKNPVHMYNKTGRYTVSLTVDNLESSSTETRTRYIIVSN</sequence>
<keyword evidence="1" id="KW-0732">Signal</keyword>
<dbReference type="InterPro" id="IPR051200">
    <property type="entry name" value="Host-pathogen_enzymatic-act"/>
</dbReference>
<feature type="domain" description="PKD" evidence="2">
    <location>
        <begin position="984"/>
        <end position="1067"/>
    </location>
</feature>
<dbReference type="InterPro" id="IPR000601">
    <property type="entry name" value="PKD_dom"/>
</dbReference>
<dbReference type="PROSITE" id="PS50093">
    <property type="entry name" value="PKD"/>
    <property type="match status" value="12"/>
</dbReference>
<dbReference type="PATRIC" id="fig|1434109.4.peg.1599"/>
<evidence type="ECO:0000313" key="3">
    <source>
        <dbReference type="EMBL" id="AKB50525.1"/>
    </source>
</evidence>
<dbReference type="Gene3D" id="2.130.10.10">
    <property type="entry name" value="YVTN repeat-like/Quinoprotein amine dehydrogenase"/>
    <property type="match status" value="3"/>
</dbReference>
<feature type="domain" description="PKD" evidence="2">
    <location>
        <begin position="1335"/>
        <end position="1418"/>
    </location>
</feature>
<dbReference type="InterPro" id="IPR015943">
    <property type="entry name" value="WD40/YVTN_repeat-like_dom_sf"/>
</dbReference>
<dbReference type="PANTHER" id="PTHR47197">
    <property type="entry name" value="PROTEIN NIRF"/>
    <property type="match status" value="1"/>
</dbReference>
<dbReference type="CDD" id="cd05819">
    <property type="entry name" value="NHL"/>
    <property type="match status" value="1"/>
</dbReference>
<feature type="domain" description="PKD" evidence="2">
    <location>
        <begin position="814"/>
        <end position="897"/>
    </location>
</feature>
<reference evidence="3 4" key="1">
    <citation type="submission" date="2014-07" db="EMBL/GenBank/DDBJ databases">
        <title>Methanogenic archaea and the global carbon cycle.</title>
        <authorList>
            <person name="Henriksen J.R."/>
            <person name="Luke J."/>
            <person name="Reinhart S."/>
            <person name="Benedict M.N."/>
            <person name="Youngblut N.D."/>
            <person name="Metcalf M.E."/>
            <person name="Whitaker R.J."/>
            <person name="Metcalf W.W."/>
        </authorList>
    </citation>
    <scope>NUCLEOTIDE SEQUENCE [LARGE SCALE GENOMIC DNA]</scope>
    <source>
        <strain evidence="3 4">Wiesmoor</strain>
    </source>
</reference>
<dbReference type="RefSeq" id="WP_011308373.1">
    <property type="nucleotide sequence ID" value="NZ_CP009526.1"/>
</dbReference>
<dbReference type="InterPro" id="IPR048433">
    <property type="entry name" value="YNCE-like_beta-prop"/>
</dbReference>
<feature type="domain" description="PKD" evidence="2">
    <location>
        <begin position="1069"/>
        <end position="1152"/>
    </location>
</feature>
<gene>
    <name evidence="3" type="ORF">MSBRW_1272</name>
</gene>
<dbReference type="InterPro" id="IPR035986">
    <property type="entry name" value="PKD_dom_sf"/>
</dbReference>
<proteinExistence type="predicted"/>
<dbReference type="SUPFAM" id="SSF50974">
    <property type="entry name" value="Nitrous oxide reductase, N-terminal domain"/>
    <property type="match status" value="2"/>
</dbReference>
<dbReference type="Pfam" id="PF02239">
    <property type="entry name" value="Cytochrom_D1"/>
    <property type="match status" value="1"/>
</dbReference>
<feature type="domain" description="PKD" evidence="2">
    <location>
        <begin position="1505"/>
        <end position="1574"/>
    </location>
</feature>
<evidence type="ECO:0000313" key="4">
    <source>
        <dbReference type="Proteomes" id="UP000033038"/>
    </source>
</evidence>
<dbReference type="Proteomes" id="UP000033038">
    <property type="component" value="Chromosome"/>
</dbReference>
<dbReference type="InterPro" id="IPR013783">
    <property type="entry name" value="Ig-like_fold"/>
</dbReference>
<organism evidence="3 4">
    <name type="scientific">Methanosarcina barkeri str. Wiesmoor</name>
    <dbReference type="NCBI Taxonomy" id="1434109"/>
    <lineage>
        <taxon>Archaea</taxon>
        <taxon>Methanobacteriati</taxon>
        <taxon>Methanobacteriota</taxon>
        <taxon>Stenosarchaea group</taxon>
        <taxon>Methanomicrobia</taxon>
        <taxon>Methanosarcinales</taxon>
        <taxon>Methanosarcinaceae</taxon>
        <taxon>Methanosarcina</taxon>
    </lineage>
</organism>
<evidence type="ECO:0000259" key="2">
    <source>
        <dbReference type="PROSITE" id="PS50093"/>
    </source>
</evidence>
<dbReference type="EMBL" id="CP009526">
    <property type="protein sequence ID" value="AKB50525.1"/>
    <property type="molecule type" value="Genomic_DNA"/>
</dbReference>
<feature type="domain" description="PKD" evidence="2">
    <location>
        <begin position="766"/>
        <end position="812"/>
    </location>
</feature>
<dbReference type="CDD" id="cd00146">
    <property type="entry name" value="PKD"/>
    <property type="match status" value="12"/>
</dbReference>
<dbReference type="KEGG" id="mbw:MSBRW_1272"/>
<dbReference type="GeneID" id="24822738"/>
<dbReference type="InterPro" id="IPR011964">
    <property type="entry name" value="YVTN_b-propeller_repeat"/>
</dbReference>
<dbReference type="HOGENOM" id="CLU_002957_0_0_2"/>
<accession>A0A0E3QK98</accession>
<dbReference type="NCBIfam" id="TIGR02276">
    <property type="entry name" value="beta_rpt_yvtn"/>
    <property type="match status" value="14"/>
</dbReference>
<dbReference type="InterPro" id="IPR022409">
    <property type="entry name" value="PKD/Chitinase_dom"/>
</dbReference>
<evidence type="ECO:0000256" key="1">
    <source>
        <dbReference type="ARBA" id="ARBA00022729"/>
    </source>
</evidence>
<dbReference type="Gene3D" id="2.60.40.10">
    <property type="entry name" value="Immunoglobulins"/>
    <property type="match status" value="12"/>
</dbReference>
<dbReference type="Pfam" id="PF21783">
    <property type="entry name" value="YNCE"/>
    <property type="match status" value="3"/>
</dbReference>
<feature type="domain" description="PKD" evidence="2">
    <location>
        <begin position="1250"/>
        <end position="1333"/>
    </location>
</feature>
<dbReference type="SUPFAM" id="SSF49299">
    <property type="entry name" value="PKD domain"/>
    <property type="match status" value="12"/>
</dbReference>